<comment type="similarity">
    <text evidence="2 8">Belongs to the glutamate--cysteine ligase type 1 family. Type 1 subfamily.</text>
</comment>
<accession>A0ABP2Z399</accession>
<dbReference type="InterPro" id="IPR006334">
    <property type="entry name" value="Glut_cys_ligase"/>
</dbReference>
<evidence type="ECO:0000256" key="2">
    <source>
        <dbReference type="ARBA" id="ARBA00008772"/>
    </source>
</evidence>
<dbReference type="EMBL" id="AXZL01000069">
    <property type="protein sequence ID" value="ESE40792.1"/>
    <property type="molecule type" value="Genomic_DNA"/>
</dbReference>
<evidence type="ECO:0000256" key="9">
    <source>
        <dbReference type="RuleBase" id="RU004391"/>
    </source>
</evidence>
<keyword evidence="12" id="KW-1185">Reference proteome</keyword>
<evidence type="ECO:0000256" key="4">
    <source>
        <dbReference type="ARBA" id="ARBA00022684"/>
    </source>
</evidence>
<evidence type="ECO:0000256" key="7">
    <source>
        <dbReference type="ARBA" id="ARBA00048819"/>
    </source>
</evidence>
<dbReference type="Proteomes" id="UP000017548">
    <property type="component" value="Unassembled WGS sequence"/>
</dbReference>
<gene>
    <name evidence="8" type="primary">gshA</name>
    <name evidence="11" type="ORF">SHD_2677</name>
</gene>
<evidence type="ECO:0000256" key="8">
    <source>
        <dbReference type="HAMAP-Rule" id="MF_00578"/>
    </source>
</evidence>
<evidence type="ECO:0000313" key="11">
    <source>
        <dbReference type="EMBL" id="ESE40792.1"/>
    </source>
</evidence>
<dbReference type="NCBIfam" id="TIGR01434">
    <property type="entry name" value="glu_cys_ligase"/>
    <property type="match status" value="1"/>
</dbReference>
<evidence type="ECO:0000313" key="12">
    <source>
        <dbReference type="Proteomes" id="UP000017548"/>
    </source>
</evidence>
<comment type="pathway">
    <text evidence="1 8 9">Sulfur metabolism; glutathione biosynthesis; glutathione from L-cysteine and L-glutamate: step 1/2.</text>
</comment>
<keyword evidence="5 8" id="KW-0547">Nucleotide-binding</keyword>
<dbReference type="GO" id="GO:0016874">
    <property type="term" value="F:ligase activity"/>
    <property type="evidence" value="ECO:0007669"/>
    <property type="project" value="UniProtKB-KW"/>
</dbReference>
<sequence>MDRFRFILRRILKDKPQNKGLTVNLVAIANHQSEKRKLKPFNELVQHFSDAQGRAALLGMLRGIEREALRIDESGYLALDGHPVELGSALTHSRITTDYSEALLEFITPVNNQVEPLLQGLTETHAFSVRHLHGQRLWPVSMPCYVKDEQNIPIARYGTSNTGKMKTLYRKGLTYRYGALMQIISGVHFNFSVSQELWQSLYELSDKSVSFEDFISESYFGLIRNYRRLVWVLPYLFGASPALCSSFIKGQKTDLRFEKSGRGTLYLPYATSLRMSDLGYTNKEQEDLNISYNSLPEYLAGVRAAIKMPSANFANIGVKVDGEYRQLNANVLQIENEFYSPIRAKRVTKSGEKPSEALARAGVEYIEVRALDVNPFSPIGIEEDQVRFLDLFLLYCLLTDSLKSDAAEEARLSANLKSVVLEGRKPGLELLTDSGTRPLQSLLLDLFEHLDSLAKLLDGDKQDYQAALAHWREAVNDPQKTLSGQVLQQLVTKGQDHGQWVMSLAQQYHQYFMDYPLSAEVISDYQAEAQASLNKQADIEAAQSAVSFDDYLTDYFGTSS</sequence>
<keyword evidence="4 8" id="KW-0317">Glutathione biosynthesis</keyword>
<dbReference type="Pfam" id="PF04262">
    <property type="entry name" value="Glu_cys_ligase"/>
    <property type="match status" value="1"/>
</dbReference>
<protein>
    <recommendedName>
        <fullName evidence="8">Glutamate--cysteine ligase</fullName>
        <ecNumber evidence="8">6.3.2.2</ecNumber>
    </recommendedName>
    <alternativeName>
        <fullName evidence="8">Gamma-ECS</fullName>
        <shortName evidence="8">GCS</shortName>
    </alternativeName>
    <alternativeName>
        <fullName evidence="8">Gamma-glutamylcysteine synthetase</fullName>
    </alternativeName>
</protein>
<dbReference type="SUPFAM" id="SSF55931">
    <property type="entry name" value="Glutamine synthetase/guanido kinase"/>
    <property type="match status" value="1"/>
</dbReference>
<evidence type="ECO:0000256" key="1">
    <source>
        <dbReference type="ARBA" id="ARBA00005006"/>
    </source>
</evidence>
<evidence type="ECO:0000256" key="6">
    <source>
        <dbReference type="ARBA" id="ARBA00022840"/>
    </source>
</evidence>
<dbReference type="HAMAP" id="MF_00578">
    <property type="entry name" value="Glu_cys_ligase"/>
    <property type="match status" value="1"/>
</dbReference>
<dbReference type="InterPro" id="IPR007370">
    <property type="entry name" value="Glu_cys_ligase"/>
</dbReference>
<feature type="domain" description="Glutamate--cysteine ligase" evidence="10">
    <location>
        <begin position="46"/>
        <end position="419"/>
    </location>
</feature>
<comment type="caution">
    <text evidence="11">The sequence shown here is derived from an EMBL/GenBank/DDBJ whole genome shotgun (WGS) entry which is preliminary data.</text>
</comment>
<evidence type="ECO:0000259" key="10">
    <source>
        <dbReference type="Pfam" id="PF04262"/>
    </source>
</evidence>
<evidence type="ECO:0000256" key="5">
    <source>
        <dbReference type="ARBA" id="ARBA00022741"/>
    </source>
</evidence>
<name>A0ABP2Z399_9GAMM</name>
<reference evidence="11 12" key="1">
    <citation type="journal article" date="2013" name="Genome Announc.">
        <title>Draft Genome Sequence of Shewanella decolorationis S12, a Dye-Degrading Bacterium Isolated from a Wastewater Treatment Plant.</title>
        <authorList>
            <person name="Xu M."/>
            <person name="Fang Y."/>
            <person name="Liu J."/>
            <person name="Chen X."/>
            <person name="Sun G."/>
            <person name="Guo J."/>
            <person name="Hua Z."/>
            <person name="Tu Q."/>
            <person name="Wu L."/>
            <person name="Zhou J."/>
            <person name="Liu X."/>
        </authorList>
    </citation>
    <scope>NUCLEOTIDE SEQUENCE [LARGE SCALE GENOMIC DNA]</scope>
    <source>
        <strain evidence="11 12">S12</strain>
    </source>
</reference>
<comment type="catalytic activity">
    <reaction evidence="7 8 9">
        <text>L-cysteine + L-glutamate + ATP = gamma-L-glutamyl-L-cysteine + ADP + phosphate + H(+)</text>
        <dbReference type="Rhea" id="RHEA:13285"/>
        <dbReference type="ChEBI" id="CHEBI:15378"/>
        <dbReference type="ChEBI" id="CHEBI:29985"/>
        <dbReference type="ChEBI" id="CHEBI:30616"/>
        <dbReference type="ChEBI" id="CHEBI:35235"/>
        <dbReference type="ChEBI" id="CHEBI:43474"/>
        <dbReference type="ChEBI" id="CHEBI:58173"/>
        <dbReference type="ChEBI" id="CHEBI:456216"/>
        <dbReference type="EC" id="6.3.2.2"/>
    </reaction>
</comment>
<proteinExistence type="inferred from homology"/>
<organism evidence="11 12">
    <name type="scientific">Shewanella decolorationis S12</name>
    <dbReference type="NCBI Taxonomy" id="1353536"/>
    <lineage>
        <taxon>Bacteria</taxon>
        <taxon>Pseudomonadati</taxon>
        <taxon>Pseudomonadota</taxon>
        <taxon>Gammaproteobacteria</taxon>
        <taxon>Alteromonadales</taxon>
        <taxon>Shewanellaceae</taxon>
        <taxon>Shewanella</taxon>
    </lineage>
</organism>
<keyword evidence="6 8" id="KW-0067">ATP-binding</keyword>
<evidence type="ECO:0000256" key="3">
    <source>
        <dbReference type="ARBA" id="ARBA00022598"/>
    </source>
</evidence>
<keyword evidence="3 8" id="KW-0436">Ligase</keyword>
<dbReference type="PANTHER" id="PTHR38761:SF1">
    <property type="entry name" value="GLUTAMATE--CYSTEINE LIGASE"/>
    <property type="match status" value="1"/>
</dbReference>
<dbReference type="PANTHER" id="PTHR38761">
    <property type="entry name" value="GLUTAMATE--CYSTEINE LIGASE"/>
    <property type="match status" value="1"/>
</dbReference>
<dbReference type="InterPro" id="IPR014746">
    <property type="entry name" value="Gln_synth/guanido_kin_cat_dom"/>
</dbReference>
<dbReference type="Gene3D" id="3.30.590.20">
    <property type="match status" value="1"/>
</dbReference>
<dbReference type="EC" id="6.3.2.2" evidence="8"/>